<proteinExistence type="predicted"/>
<sequence>MSCHDKILITFDPFMYLSLPLPSTATRSMTVTVFYGDVSSLPIPFTVTISKHGCCKDLYQALPIACCVGSDETLILAETYDHQIYRYLDGEDLLHSIKDDKCIVAYTLSRKQAEFPKLEICHRFLKNMNPGERKRDFLHPWLAI</sequence>
<keyword evidence="2" id="KW-1185">Reference proteome</keyword>
<gene>
    <name evidence="1" type="ORF">Tco_0678918</name>
</gene>
<protein>
    <submittedName>
        <fullName evidence="1">Ubiquitin carboxyl-terminal hydrolase 9-like protein</fullName>
    </submittedName>
</protein>
<accession>A0ABQ4XGF0</accession>
<evidence type="ECO:0000313" key="2">
    <source>
        <dbReference type="Proteomes" id="UP001151760"/>
    </source>
</evidence>
<evidence type="ECO:0000313" key="1">
    <source>
        <dbReference type="EMBL" id="GJS64354.1"/>
    </source>
</evidence>
<organism evidence="1 2">
    <name type="scientific">Tanacetum coccineum</name>
    <dbReference type="NCBI Taxonomy" id="301880"/>
    <lineage>
        <taxon>Eukaryota</taxon>
        <taxon>Viridiplantae</taxon>
        <taxon>Streptophyta</taxon>
        <taxon>Embryophyta</taxon>
        <taxon>Tracheophyta</taxon>
        <taxon>Spermatophyta</taxon>
        <taxon>Magnoliopsida</taxon>
        <taxon>eudicotyledons</taxon>
        <taxon>Gunneridae</taxon>
        <taxon>Pentapetalae</taxon>
        <taxon>asterids</taxon>
        <taxon>campanulids</taxon>
        <taxon>Asterales</taxon>
        <taxon>Asteraceae</taxon>
        <taxon>Asteroideae</taxon>
        <taxon>Anthemideae</taxon>
        <taxon>Anthemidinae</taxon>
        <taxon>Tanacetum</taxon>
    </lineage>
</organism>
<dbReference type="Proteomes" id="UP001151760">
    <property type="component" value="Unassembled WGS sequence"/>
</dbReference>
<reference evidence="1" key="1">
    <citation type="journal article" date="2022" name="Int. J. Mol. Sci.">
        <title>Draft Genome of Tanacetum Coccineum: Genomic Comparison of Closely Related Tanacetum-Family Plants.</title>
        <authorList>
            <person name="Yamashiro T."/>
            <person name="Shiraishi A."/>
            <person name="Nakayama K."/>
            <person name="Satake H."/>
        </authorList>
    </citation>
    <scope>NUCLEOTIDE SEQUENCE</scope>
</reference>
<reference evidence="1" key="2">
    <citation type="submission" date="2022-01" db="EMBL/GenBank/DDBJ databases">
        <authorList>
            <person name="Yamashiro T."/>
            <person name="Shiraishi A."/>
            <person name="Satake H."/>
            <person name="Nakayama K."/>
        </authorList>
    </citation>
    <scope>NUCLEOTIDE SEQUENCE</scope>
</reference>
<name>A0ABQ4XGF0_9ASTR</name>
<comment type="caution">
    <text evidence="1">The sequence shown here is derived from an EMBL/GenBank/DDBJ whole genome shotgun (WGS) entry which is preliminary data.</text>
</comment>
<dbReference type="EMBL" id="BQNB010009497">
    <property type="protein sequence ID" value="GJS64354.1"/>
    <property type="molecule type" value="Genomic_DNA"/>
</dbReference>